<evidence type="ECO:0000259" key="5">
    <source>
        <dbReference type="PROSITE" id="PS50208"/>
    </source>
</evidence>
<dbReference type="InterPro" id="IPR002138">
    <property type="entry name" value="Pept_C14_p10"/>
</dbReference>
<keyword evidence="7" id="KW-1185">Reference proteome</keyword>
<comment type="caution">
    <text evidence="6">The sequence shown here is derived from an EMBL/GenBank/DDBJ whole genome shotgun (WGS) entry which is preliminary data.</text>
</comment>
<dbReference type="SMART" id="SM00115">
    <property type="entry name" value="CASc"/>
    <property type="match status" value="1"/>
</dbReference>
<dbReference type="InterPro" id="IPR011600">
    <property type="entry name" value="Pept_C14_caspase"/>
</dbReference>
<gene>
    <name evidence="6" type="ORF">LOD99_2635</name>
</gene>
<dbReference type="InterPro" id="IPR002398">
    <property type="entry name" value="Pept_C14"/>
</dbReference>
<dbReference type="GO" id="GO:0006508">
    <property type="term" value="P:proteolysis"/>
    <property type="evidence" value="ECO:0007669"/>
    <property type="project" value="InterPro"/>
</dbReference>
<organism evidence="6 7">
    <name type="scientific">Oopsacas minuta</name>
    <dbReference type="NCBI Taxonomy" id="111878"/>
    <lineage>
        <taxon>Eukaryota</taxon>
        <taxon>Metazoa</taxon>
        <taxon>Porifera</taxon>
        <taxon>Hexactinellida</taxon>
        <taxon>Hexasterophora</taxon>
        <taxon>Lyssacinosida</taxon>
        <taxon>Leucopsacidae</taxon>
        <taxon>Oopsacas</taxon>
    </lineage>
</organism>
<feature type="compositionally biased region" description="Acidic residues" evidence="3">
    <location>
        <begin position="279"/>
        <end position="290"/>
    </location>
</feature>
<sequence>MNASIIYPNNTYTIDGSEKWGIGLVLVNEKFTDKSYKRKGAQKEIGNLKLLLDKEFSLEMFNYQDLSFQNIKELLSSLSGKIVSDVYPSIEDRHQIVVIAISSHGADDYILTSDMERITLSEITSYFNPELCKRDMPKLFIFNACRKYKETVAPKEAWADDECIVPPEWPNFITLCLCQRGTPCYRSIIDGSLAIRELCESFRSYGREIDFVSFLNRFTPQVECSILQITTEKGDPRHQCPIYKSTSQMLLYFPKQEIVPSDRMIPHVMSVPRTGIGTSEEEEMEREEESNNFLKIGPVPSNSVS</sequence>
<dbReference type="GO" id="GO:0004197">
    <property type="term" value="F:cysteine-type endopeptidase activity"/>
    <property type="evidence" value="ECO:0007669"/>
    <property type="project" value="InterPro"/>
</dbReference>
<dbReference type="PANTHER" id="PTHR47901">
    <property type="entry name" value="CASPASE RECRUITMENT DOMAIN-CONTAINING PROTEIN 18"/>
    <property type="match status" value="1"/>
</dbReference>
<dbReference type="AlphaFoldDB" id="A0AAV7K0S2"/>
<dbReference type="PROSITE" id="PS50207">
    <property type="entry name" value="CASPASE_P10"/>
    <property type="match status" value="1"/>
</dbReference>
<feature type="domain" description="Caspase family p20" evidence="5">
    <location>
        <begin position="19"/>
        <end position="149"/>
    </location>
</feature>
<dbReference type="PROSITE" id="PS50208">
    <property type="entry name" value="CASPASE_P20"/>
    <property type="match status" value="1"/>
</dbReference>
<dbReference type="Gene3D" id="3.30.70.1470">
    <property type="entry name" value="Caspase-like"/>
    <property type="match status" value="1"/>
</dbReference>
<protein>
    <submittedName>
        <fullName evidence="6">Caspase-6 isoform X2</fullName>
    </submittedName>
</protein>
<feature type="domain" description="Caspase family p10" evidence="4">
    <location>
        <begin position="162"/>
        <end position="254"/>
    </location>
</feature>
<dbReference type="Proteomes" id="UP001165289">
    <property type="component" value="Unassembled WGS sequence"/>
</dbReference>
<evidence type="ECO:0000259" key="4">
    <source>
        <dbReference type="PROSITE" id="PS50207"/>
    </source>
</evidence>
<feature type="region of interest" description="Disordered" evidence="3">
    <location>
        <begin position="276"/>
        <end position="305"/>
    </location>
</feature>
<dbReference type="InterPro" id="IPR015917">
    <property type="entry name" value="Pept_C14A"/>
</dbReference>
<accession>A0AAV7K0S2</accession>
<evidence type="ECO:0000256" key="1">
    <source>
        <dbReference type="ARBA" id="ARBA00010134"/>
    </source>
</evidence>
<dbReference type="EMBL" id="JAKMXF010000221">
    <property type="protein sequence ID" value="KAI6654756.1"/>
    <property type="molecule type" value="Genomic_DNA"/>
</dbReference>
<evidence type="ECO:0000313" key="7">
    <source>
        <dbReference type="Proteomes" id="UP001165289"/>
    </source>
</evidence>
<evidence type="ECO:0000313" key="6">
    <source>
        <dbReference type="EMBL" id="KAI6654756.1"/>
    </source>
</evidence>
<evidence type="ECO:0000256" key="2">
    <source>
        <dbReference type="RuleBase" id="RU003971"/>
    </source>
</evidence>
<dbReference type="InterPro" id="IPR029030">
    <property type="entry name" value="Caspase-like_dom_sf"/>
</dbReference>
<dbReference type="Pfam" id="PF00656">
    <property type="entry name" value="Peptidase_C14"/>
    <property type="match status" value="1"/>
</dbReference>
<name>A0AAV7K0S2_9METZ</name>
<comment type="similarity">
    <text evidence="1 2">Belongs to the peptidase C14A family.</text>
</comment>
<dbReference type="GO" id="GO:0072557">
    <property type="term" value="C:IPAF inflammasome complex"/>
    <property type="evidence" value="ECO:0007669"/>
    <property type="project" value="TreeGrafter"/>
</dbReference>
<dbReference type="Gene3D" id="3.40.50.1460">
    <property type="match status" value="1"/>
</dbReference>
<reference evidence="6 7" key="1">
    <citation type="journal article" date="2023" name="BMC Biol.">
        <title>The compact genome of the sponge Oopsacas minuta (Hexactinellida) is lacking key metazoan core genes.</title>
        <authorList>
            <person name="Santini S."/>
            <person name="Schenkelaars Q."/>
            <person name="Jourda C."/>
            <person name="Duchesne M."/>
            <person name="Belahbib H."/>
            <person name="Rocher C."/>
            <person name="Selva M."/>
            <person name="Riesgo A."/>
            <person name="Vervoort M."/>
            <person name="Leys S.P."/>
            <person name="Kodjabachian L."/>
            <person name="Le Bivic A."/>
            <person name="Borchiellini C."/>
            <person name="Claverie J.M."/>
            <person name="Renard E."/>
        </authorList>
    </citation>
    <scope>NUCLEOTIDE SEQUENCE [LARGE SCALE GENOMIC DNA]</scope>
    <source>
        <strain evidence="6">SPO-2</strain>
    </source>
</reference>
<evidence type="ECO:0000256" key="3">
    <source>
        <dbReference type="SAM" id="MobiDB-lite"/>
    </source>
</evidence>
<dbReference type="PANTHER" id="PTHR47901:SF3">
    <property type="entry name" value="CASPASE-1"/>
    <property type="match status" value="1"/>
</dbReference>
<dbReference type="GO" id="GO:0072559">
    <property type="term" value="C:NLRP3 inflammasome complex"/>
    <property type="evidence" value="ECO:0007669"/>
    <property type="project" value="TreeGrafter"/>
</dbReference>
<dbReference type="GO" id="GO:0097169">
    <property type="term" value="C:AIM2 inflammasome complex"/>
    <property type="evidence" value="ECO:0007669"/>
    <property type="project" value="TreeGrafter"/>
</dbReference>
<dbReference type="SUPFAM" id="SSF52129">
    <property type="entry name" value="Caspase-like"/>
    <property type="match status" value="1"/>
</dbReference>
<proteinExistence type="inferred from homology"/>
<dbReference type="InterPro" id="IPR001309">
    <property type="entry name" value="Pept_C14_p20"/>
</dbReference>